<sequence length="322" mass="35555">MTALAAQLGFDFTSNDSHSFALEFGAWHDPDWSAQQWTRALEVAARRVASVDGQFSRLYQSGIDAAKDELAELIEEGGDVPMRMGRRKVDAEVYGDLDAFFKTCEQLGKSPVAGIEMKSRDDGQMKECAVFVEGVGTLIGRHWAITGNGHIAYSPWKDSIFLASYRDGMPVVRVPYATWKAAYCADKIAMSGAGVASVPTFKLGGREYVQTGGSGYRGIEHGRAWRICPIADWNGETYSYRSICKAWDDGIRERGDDRGLVVKVRGQLCVLESAIEVFDDRPPADSIARMLADRADNEQDDEADDETDDYADRDDAFEPLCA</sequence>
<organism evidence="1 2">
    <name type="scientific">Paraburkholderia sprentiae WSM5005</name>
    <dbReference type="NCBI Taxonomy" id="754502"/>
    <lineage>
        <taxon>Bacteria</taxon>
        <taxon>Pseudomonadati</taxon>
        <taxon>Pseudomonadota</taxon>
        <taxon>Betaproteobacteria</taxon>
        <taxon>Burkholderiales</taxon>
        <taxon>Burkholderiaceae</taxon>
        <taxon>Paraburkholderia</taxon>
    </lineage>
</organism>
<dbReference type="EMBL" id="CP017564">
    <property type="protein sequence ID" value="APA90251.1"/>
    <property type="molecule type" value="Genomic_DNA"/>
</dbReference>
<reference evidence="1" key="2">
    <citation type="submission" date="2021-06" db="EMBL/GenBank/DDBJ databases">
        <authorList>
            <person name="Rogers T.H."/>
            <person name="Ramsay J.P."/>
            <person name="Wang P."/>
            <person name="Terpolilli J."/>
        </authorList>
    </citation>
    <scope>NUCLEOTIDE SEQUENCE</scope>
    <source>
        <strain evidence="1">WSM5005</strain>
        <plasmid evidence="1">pl3WSM5005</plasmid>
    </source>
</reference>
<name>A0ACA8AX40_9BURK</name>
<proteinExistence type="predicted"/>
<accession>A0ACA8AX40</accession>
<evidence type="ECO:0000313" key="2">
    <source>
        <dbReference type="Proteomes" id="UP000179860"/>
    </source>
</evidence>
<gene>
    <name evidence="1" type="ORF">BJG93_34630</name>
</gene>
<dbReference type="Proteomes" id="UP000179860">
    <property type="component" value="Plasmid pl3WSM5005"/>
</dbReference>
<geneLocation type="plasmid" evidence="1 2">
    <name>pl3WSM5005</name>
</geneLocation>
<reference evidence="1" key="1">
    <citation type="submission" date="2016-09" db="EMBL/GenBank/DDBJ databases">
        <title>The Complete Genome of Burkholderia sprentiae wsm5005.</title>
        <authorList>
            <person name="De Meyer S."/>
            <person name="Wang P."/>
            <person name="Terpolilli J."/>
        </authorList>
    </citation>
    <scope>NUCLEOTIDE SEQUENCE</scope>
    <source>
        <strain evidence="1">WSM5005</strain>
        <plasmid evidence="1">pl3WSM5005</plasmid>
    </source>
</reference>
<keyword evidence="1" id="KW-0614">Plasmid</keyword>
<protein>
    <submittedName>
        <fullName evidence="1">Uncharacterized protein</fullName>
    </submittedName>
</protein>
<evidence type="ECO:0000313" key="1">
    <source>
        <dbReference type="EMBL" id="APA90251.1"/>
    </source>
</evidence>
<keyword evidence="2" id="KW-1185">Reference proteome</keyword>